<feature type="region of interest" description="Disordered" evidence="5">
    <location>
        <begin position="1"/>
        <end position="43"/>
    </location>
</feature>
<evidence type="ECO:0000256" key="2">
    <source>
        <dbReference type="ARBA" id="ARBA00023008"/>
    </source>
</evidence>
<evidence type="ECO:0000313" key="7">
    <source>
        <dbReference type="EMBL" id="CUU57817.1"/>
    </source>
</evidence>
<gene>
    <name evidence="7" type="ORF">Ga0074812_11518</name>
</gene>
<dbReference type="InterPro" id="IPR036249">
    <property type="entry name" value="Thioredoxin-like_sf"/>
</dbReference>
<dbReference type="RefSeq" id="WP_091279920.1">
    <property type="nucleotide sequence ID" value="NZ_FAOZ01000015.1"/>
</dbReference>
<evidence type="ECO:0000256" key="5">
    <source>
        <dbReference type="SAM" id="MobiDB-lite"/>
    </source>
</evidence>
<name>A0A0S4QRI7_9ACTN</name>
<evidence type="ECO:0000256" key="4">
    <source>
        <dbReference type="PIRSR" id="PIRSR603782-2"/>
    </source>
</evidence>
<keyword evidence="4" id="KW-1015">Disulfide bond</keyword>
<feature type="binding site" evidence="3">
    <location>
        <position position="219"/>
    </location>
    <ligand>
        <name>Cu cation</name>
        <dbReference type="ChEBI" id="CHEBI:23378"/>
    </ligand>
</feature>
<protein>
    <submittedName>
        <fullName evidence="7">Protein SCO1/2</fullName>
    </submittedName>
</protein>
<feature type="binding site" evidence="3">
    <location>
        <position position="129"/>
    </location>
    <ligand>
        <name>Cu cation</name>
        <dbReference type="ChEBI" id="CHEBI:23378"/>
    </ligand>
</feature>
<dbReference type="Proteomes" id="UP000198802">
    <property type="component" value="Unassembled WGS sequence"/>
</dbReference>
<feature type="disulfide bond" description="Redox-active" evidence="4">
    <location>
        <begin position="129"/>
        <end position="133"/>
    </location>
</feature>
<proteinExistence type="inferred from homology"/>
<comment type="similarity">
    <text evidence="1">Belongs to the SCO1/2 family.</text>
</comment>
<feature type="compositionally biased region" description="Low complexity" evidence="5">
    <location>
        <begin position="1"/>
        <end position="25"/>
    </location>
</feature>
<dbReference type="EMBL" id="FAOZ01000015">
    <property type="protein sequence ID" value="CUU57817.1"/>
    <property type="molecule type" value="Genomic_DNA"/>
</dbReference>
<dbReference type="Gene3D" id="3.40.30.10">
    <property type="entry name" value="Glutaredoxin"/>
    <property type="match status" value="1"/>
</dbReference>
<dbReference type="AlphaFoldDB" id="A0A0S4QRI7"/>
<evidence type="ECO:0000259" key="6">
    <source>
        <dbReference type="PROSITE" id="PS51352"/>
    </source>
</evidence>
<feature type="region of interest" description="Disordered" evidence="5">
    <location>
        <begin position="257"/>
        <end position="330"/>
    </location>
</feature>
<dbReference type="PROSITE" id="PS51352">
    <property type="entry name" value="THIOREDOXIN_2"/>
    <property type="match status" value="1"/>
</dbReference>
<dbReference type="CDD" id="cd02968">
    <property type="entry name" value="SCO"/>
    <property type="match status" value="1"/>
</dbReference>
<dbReference type="InterPro" id="IPR003782">
    <property type="entry name" value="SCO1/SenC"/>
</dbReference>
<evidence type="ECO:0000256" key="1">
    <source>
        <dbReference type="ARBA" id="ARBA00010996"/>
    </source>
</evidence>
<accession>A0A0S4QRI7</accession>
<dbReference type="GO" id="GO:0046872">
    <property type="term" value="F:metal ion binding"/>
    <property type="evidence" value="ECO:0007669"/>
    <property type="project" value="UniProtKB-KW"/>
</dbReference>
<evidence type="ECO:0000256" key="3">
    <source>
        <dbReference type="PIRSR" id="PIRSR603782-1"/>
    </source>
</evidence>
<sequence>MHTSSKTTSATTPTADAEATATARAGHSPGPRRKARRGTGRPGRVRVALALGLAVSLGATLGACSSGGDGTGVTIVDAGGTGDGLHGVVPTERFAKPALGLTDTDGRPFDLRTRTQGKITLLFFGYTMCPDVCPTTMADIAAALSEVDRSVRDQVSVVFVSTDPERDTGEVLDRWLKGFDSSFIGVRGPFAKVQSVAESVGVPLEAPEVQADGSVLVTHGSQVIAFGRDNRARVLYLAGTAVADYIADLPVLTAEKPGTTAGADDDGAATSTGGPASPTDAPKATSRPTGTTASTPTGTAAATSSPAPAPAPAAAAAAAAAARPTPVATG</sequence>
<evidence type="ECO:0000313" key="8">
    <source>
        <dbReference type="Proteomes" id="UP000198802"/>
    </source>
</evidence>
<keyword evidence="3" id="KW-0479">Metal-binding</keyword>
<keyword evidence="8" id="KW-1185">Reference proteome</keyword>
<dbReference type="PANTHER" id="PTHR12151">
    <property type="entry name" value="ELECTRON TRANSPORT PROTIN SCO1/SENC FAMILY MEMBER"/>
    <property type="match status" value="1"/>
</dbReference>
<reference evidence="8" key="1">
    <citation type="submission" date="2015-11" db="EMBL/GenBank/DDBJ databases">
        <authorList>
            <person name="Varghese N."/>
        </authorList>
    </citation>
    <scope>NUCLEOTIDE SEQUENCE [LARGE SCALE GENOMIC DNA]</scope>
    <source>
        <strain evidence="8">DSM 45899</strain>
    </source>
</reference>
<dbReference type="InterPro" id="IPR013766">
    <property type="entry name" value="Thioredoxin_domain"/>
</dbReference>
<dbReference type="Pfam" id="PF02630">
    <property type="entry name" value="SCO1-SenC"/>
    <property type="match status" value="1"/>
</dbReference>
<organism evidence="7 8">
    <name type="scientific">Parafrankia irregularis</name>
    <dbReference type="NCBI Taxonomy" id="795642"/>
    <lineage>
        <taxon>Bacteria</taxon>
        <taxon>Bacillati</taxon>
        <taxon>Actinomycetota</taxon>
        <taxon>Actinomycetes</taxon>
        <taxon>Frankiales</taxon>
        <taxon>Frankiaceae</taxon>
        <taxon>Parafrankia</taxon>
    </lineage>
</organism>
<feature type="binding site" evidence="3">
    <location>
        <position position="133"/>
    </location>
    <ligand>
        <name>Cu cation</name>
        <dbReference type="ChEBI" id="CHEBI:23378"/>
    </ligand>
</feature>
<dbReference type="PANTHER" id="PTHR12151:SF25">
    <property type="entry name" value="LINALOOL DEHYDRATASE_ISOMERASE DOMAIN-CONTAINING PROTEIN"/>
    <property type="match status" value="1"/>
</dbReference>
<feature type="domain" description="Thioredoxin" evidence="6">
    <location>
        <begin position="90"/>
        <end position="218"/>
    </location>
</feature>
<keyword evidence="2 3" id="KW-0186">Copper</keyword>
<dbReference type="SUPFAM" id="SSF52833">
    <property type="entry name" value="Thioredoxin-like"/>
    <property type="match status" value="1"/>
</dbReference>
<feature type="compositionally biased region" description="Basic residues" evidence="5">
    <location>
        <begin position="30"/>
        <end position="39"/>
    </location>
</feature>